<sequence length="302" mass="33941">MPGSSLLHSARSYLHKPSFLDSSPPRYPALPTIREPERAAGLSQRYPVQRESILIERRHEHLSTKAKRHVRFDVSTKTRNRHTRKHEDYYDGPPGPESHTSNSPRTVLQAPPRPRPSNLRPQPQPLPDTPEPTQPTIYIITYSTDRTPNSKAFKSLLETHLPHRDPPIPHLYTIDASSMLVPPKHLCAVYSGLSPVIQSHVLHDPRARKAIRNGMRDLLEFGKVERQKGSVGQQRRGGGGGERGMMEVAMSVCCHAGTHRSVAIADLIALEVRNEVGRLEAPEGVRVVVRHVHRVRGKMDPF</sequence>
<accession>A0A9P4LBE0</accession>
<evidence type="ECO:0000256" key="1">
    <source>
        <dbReference type="SAM" id="MobiDB-lite"/>
    </source>
</evidence>
<dbReference type="EMBL" id="ML976615">
    <property type="protein sequence ID" value="KAF1848272.1"/>
    <property type="molecule type" value="Genomic_DNA"/>
</dbReference>
<keyword evidence="3" id="KW-1185">Reference proteome</keyword>
<dbReference type="GeneID" id="63853892"/>
<reference evidence="2" key="1">
    <citation type="submission" date="2020-01" db="EMBL/GenBank/DDBJ databases">
        <authorList>
            <consortium name="DOE Joint Genome Institute"/>
            <person name="Haridas S."/>
            <person name="Albert R."/>
            <person name="Binder M."/>
            <person name="Bloem J."/>
            <person name="Labutti K."/>
            <person name="Salamov A."/>
            <person name="Andreopoulos B."/>
            <person name="Baker S.E."/>
            <person name="Barry K."/>
            <person name="Bills G."/>
            <person name="Bluhm B.H."/>
            <person name="Cannon C."/>
            <person name="Castanera R."/>
            <person name="Culley D.E."/>
            <person name="Daum C."/>
            <person name="Ezra D."/>
            <person name="Gonzalez J.B."/>
            <person name="Henrissat B."/>
            <person name="Kuo A."/>
            <person name="Liang C."/>
            <person name="Lipzen A."/>
            <person name="Lutzoni F."/>
            <person name="Magnuson J."/>
            <person name="Mondo S."/>
            <person name="Nolan M."/>
            <person name="Ohm R."/>
            <person name="Pangilinan J."/>
            <person name="Park H.-J."/>
            <person name="Ramirez L."/>
            <person name="Alfaro M."/>
            <person name="Sun H."/>
            <person name="Tritt A."/>
            <person name="Yoshinaga Y."/>
            <person name="Zwiers L.-H."/>
            <person name="Turgeon B.G."/>
            <person name="Goodwin S.B."/>
            <person name="Spatafora J.W."/>
            <person name="Crous P.W."/>
            <person name="Grigoriev I.V."/>
        </authorList>
    </citation>
    <scope>NUCLEOTIDE SEQUENCE</scope>
    <source>
        <strain evidence="2">CBS 394.84</strain>
    </source>
</reference>
<evidence type="ECO:0000313" key="3">
    <source>
        <dbReference type="Proteomes" id="UP000800039"/>
    </source>
</evidence>
<organism evidence="2 3">
    <name type="scientific">Cucurbitaria berberidis CBS 394.84</name>
    <dbReference type="NCBI Taxonomy" id="1168544"/>
    <lineage>
        <taxon>Eukaryota</taxon>
        <taxon>Fungi</taxon>
        <taxon>Dikarya</taxon>
        <taxon>Ascomycota</taxon>
        <taxon>Pezizomycotina</taxon>
        <taxon>Dothideomycetes</taxon>
        <taxon>Pleosporomycetidae</taxon>
        <taxon>Pleosporales</taxon>
        <taxon>Pleosporineae</taxon>
        <taxon>Cucurbitariaceae</taxon>
        <taxon>Cucurbitaria</taxon>
    </lineage>
</organism>
<dbReference type="RefSeq" id="XP_040790835.1">
    <property type="nucleotide sequence ID" value="XM_040936642.1"/>
</dbReference>
<dbReference type="OrthoDB" id="5418695at2759"/>
<name>A0A9P4LBE0_9PLEO</name>
<feature type="compositionally biased region" description="Pro residues" evidence="1">
    <location>
        <begin position="122"/>
        <end position="133"/>
    </location>
</feature>
<comment type="caution">
    <text evidence="2">The sequence shown here is derived from an EMBL/GenBank/DDBJ whole genome shotgun (WGS) entry which is preliminary data.</text>
</comment>
<feature type="region of interest" description="Disordered" evidence="1">
    <location>
        <begin position="59"/>
        <end position="134"/>
    </location>
</feature>
<dbReference type="Proteomes" id="UP000800039">
    <property type="component" value="Unassembled WGS sequence"/>
</dbReference>
<dbReference type="AlphaFoldDB" id="A0A9P4LBE0"/>
<gene>
    <name evidence="2" type="ORF">K460DRAFT_403564</name>
</gene>
<feature type="region of interest" description="Disordered" evidence="1">
    <location>
        <begin position="1"/>
        <end position="46"/>
    </location>
</feature>
<evidence type="ECO:0000313" key="2">
    <source>
        <dbReference type="EMBL" id="KAF1848272.1"/>
    </source>
</evidence>
<proteinExistence type="predicted"/>
<protein>
    <submittedName>
        <fullName evidence="2">Uncharacterized protein</fullName>
    </submittedName>
</protein>